<name>A0ABQ3JX23_9DEIO</name>
<reference evidence="2" key="1">
    <citation type="journal article" date="2019" name="Int. J. Syst. Evol. Microbiol.">
        <title>The Global Catalogue of Microorganisms (GCM) 10K type strain sequencing project: providing services to taxonomists for standard genome sequencing and annotation.</title>
        <authorList>
            <consortium name="The Broad Institute Genomics Platform"/>
            <consortium name="The Broad Institute Genome Sequencing Center for Infectious Disease"/>
            <person name="Wu L."/>
            <person name="Ma J."/>
        </authorList>
    </citation>
    <scope>NUCLEOTIDE SEQUENCE [LARGE SCALE GENOMIC DNA]</scope>
    <source>
        <strain evidence="2">CGMCC 1.18439</strain>
    </source>
</reference>
<organism evidence="1 2">
    <name type="scientific">Deinococcus piscis</name>
    <dbReference type="NCBI Taxonomy" id="394230"/>
    <lineage>
        <taxon>Bacteria</taxon>
        <taxon>Thermotogati</taxon>
        <taxon>Deinococcota</taxon>
        <taxon>Deinococci</taxon>
        <taxon>Deinococcales</taxon>
        <taxon>Deinococcaceae</taxon>
        <taxon>Deinococcus</taxon>
    </lineage>
</organism>
<keyword evidence="2" id="KW-1185">Reference proteome</keyword>
<dbReference type="EMBL" id="BNAL01000001">
    <property type="protein sequence ID" value="GHF92992.1"/>
    <property type="molecule type" value="Genomic_DNA"/>
</dbReference>
<proteinExistence type="predicted"/>
<dbReference type="Proteomes" id="UP000632154">
    <property type="component" value="Unassembled WGS sequence"/>
</dbReference>
<evidence type="ECO:0000313" key="1">
    <source>
        <dbReference type="EMBL" id="GHF92992.1"/>
    </source>
</evidence>
<accession>A0ABQ3JX23</accession>
<comment type="caution">
    <text evidence="1">The sequence shown here is derived from an EMBL/GenBank/DDBJ whole genome shotgun (WGS) entry which is preliminary data.</text>
</comment>
<sequence length="157" mass="16909">MPLGKQLSRGSVLPEHKVRRLTVATGGNVGHGNFALRSHGDPSTHVIRLVGGDRAIPAGQGGLALLEWCQGLWSQGQDLCGGQMDTPGSWTFTQDHHLFLWRSGRWGRIGSGWCLAAADGQQGQREYRKRDSGHLIVLLILPSGLQRAGVWGGRADG</sequence>
<gene>
    <name evidence="1" type="ORF">GCM10017783_01070</name>
</gene>
<protein>
    <submittedName>
        <fullName evidence="1">Uncharacterized protein</fullName>
    </submittedName>
</protein>
<evidence type="ECO:0000313" key="2">
    <source>
        <dbReference type="Proteomes" id="UP000632154"/>
    </source>
</evidence>